<sequence length="176" mass="20212">MDLYQIFITHNRAWTIREIVCFSILFFIVAVILFRLVGRRKIALSQAVAGLLLLLFLGIVFASTVFTRNPTGVHRYELEVFWSWKAVRQGSREMLKENLLNMILLFPAGLLLPFVFHRKTSWWKGLLIGLTISGMIETCQLVFCRGLFEWDDMIHNGFGCMVGCILSSGLMRCTDT</sequence>
<organism evidence="3 4">
    <name type="scientific">Sporofaciens musculi</name>
    <dbReference type="NCBI Taxonomy" id="2681861"/>
    <lineage>
        <taxon>Bacteria</taxon>
        <taxon>Bacillati</taxon>
        <taxon>Bacillota</taxon>
        <taxon>Clostridia</taxon>
        <taxon>Lachnospirales</taxon>
        <taxon>Lachnospiraceae</taxon>
        <taxon>Sporofaciens</taxon>
    </lineage>
</organism>
<protein>
    <submittedName>
        <fullName evidence="3">VanZ family protein</fullName>
    </submittedName>
</protein>
<feature type="domain" description="VanZ-like" evidence="2">
    <location>
        <begin position="52"/>
        <end position="167"/>
    </location>
</feature>
<dbReference type="Pfam" id="PF04892">
    <property type="entry name" value="VanZ"/>
    <property type="match status" value="1"/>
</dbReference>
<evidence type="ECO:0000259" key="2">
    <source>
        <dbReference type="Pfam" id="PF04892"/>
    </source>
</evidence>
<keyword evidence="1" id="KW-1133">Transmembrane helix</keyword>
<feature type="transmembrane region" description="Helical" evidence="1">
    <location>
        <begin position="122"/>
        <end position="143"/>
    </location>
</feature>
<dbReference type="EMBL" id="WUQX01000001">
    <property type="protein sequence ID" value="MXP74804.1"/>
    <property type="molecule type" value="Genomic_DNA"/>
</dbReference>
<keyword evidence="1" id="KW-0812">Transmembrane</keyword>
<feature type="transmembrane region" description="Helical" evidence="1">
    <location>
        <begin position="43"/>
        <end position="66"/>
    </location>
</feature>
<feature type="transmembrane region" description="Helical" evidence="1">
    <location>
        <begin position="20"/>
        <end position="37"/>
    </location>
</feature>
<reference evidence="3 4" key="1">
    <citation type="submission" date="2019-12" db="EMBL/GenBank/DDBJ databases">
        <title>Sporaefaciens musculi gen. nov., sp. nov., a novel bacterium isolated from the caecum of an obese mouse.</title>
        <authorList>
            <person name="Rasmussen T.S."/>
            <person name="Streidl T."/>
            <person name="Hitch T.C.A."/>
            <person name="Wortmann E."/>
            <person name="Deptula P."/>
            <person name="Hansen M."/>
            <person name="Nielsen D.S."/>
            <person name="Clavel T."/>
            <person name="Vogensen F.K."/>
        </authorList>
    </citation>
    <scope>NUCLEOTIDE SEQUENCE [LARGE SCALE GENOMIC DNA]</scope>
    <source>
        <strain evidence="3 4">WCA-9-b2</strain>
    </source>
</reference>
<dbReference type="InterPro" id="IPR006976">
    <property type="entry name" value="VanZ-like"/>
</dbReference>
<dbReference type="Proteomes" id="UP000460412">
    <property type="component" value="Unassembled WGS sequence"/>
</dbReference>
<name>A0A7X3ME79_9FIRM</name>
<gene>
    <name evidence="3" type="ORF">GN277_05235</name>
</gene>
<accession>A0A7X3ME79</accession>
<keyword evidence="1" id="KW-0472">Membrane</keyword>
<keyword evidence="4" id="KW-1185">Reference proteome</keyword>
<dbReference type="RefSeq" id="WP_159750138.1">
    <property type="nucleotide sequence ID" value="NZ_CASZNZ010000026.1"/>
</dbReference>
<evidence type="ECO:0000313" key="4">
    <source>
        <dbReference type="Proteomes" id="UP000460412"/>
    </source>
</evidence>
<evidence type="ECO:0000313" key="3">
    <source>
        <dbReference type="EMBL" id="MXP74804.1"/>
    </source>
</evidence>
<comment type="caution">
    <text evidence="3">The sequence shown here is derived from an EMBL/GenBank/DDBJ whole genome shotgun (WGS) entry which is preliminary data.</text>
</comment>
<evidence type="ECO:0000256" key="1">
    <source>
        <dbReference type="SAM" id="Phobius"/>
    </source>
</evidence>
<feature type="transmembrane region" description="Helical" evidence="1">
    <location>
        <begin position="98"/>
        <end position="116"/>
    </location>
</feature>
<proteinExistence type="predicted"/>
<dbReference type="AlphaFoldDB" id="A0A7X3ME79"/>